<sequence length="109" mass="12213">MLGWTTSNGVSRMWGDPHIWFSGGIRLAQKNFVPIISKPNYARSGAQNPALVGFLQGDTEGLPPFVCSDHEFKQIKHFWKYPALLVLQICHHVEKGISGPESRSQCHIL</sequence>
<name>A0A0A8XXM6_ARUDO</name>
<organism evidence="1">
    <name type="scientific">Arundo donax</name>
    <name type="common">Giant reed</name>
    <name type="synonym">Donax arundinaceus</name>
    <dbReference type="NCBI Taxonomy" id="35708"/>
    <lineage>
        <taxon>Eukaryota</taxon>
        <taxon>Viridiplantae</taxon>
        <taxon>Streptophyta</taxon>
        <taxon>Embryophyta</taxon>
        <taxon>Tracheophyta</taxon>
        <taxon>Spermatophyta</taxon>
        <taxon>Magnoliopsida</taxon>
        <taxon>Liliopsida</taxon>
        <taxon>Poales</taxon>
        <taxon>Poaceae</taxon>
        <taxon>PACMAD clade</taxon>
        <taxon>Arundinoideae</taxon>
        <taxon>Arundineae</taxon>
        <taxon>Arundo</taxon>
    </lineage>
</organism>
<accession>A0A0A8XXM6</accession>
<reference evidence="1" key="1">
    <citation type="submission" date="2014-09" db="EMBL/GenBank/DDBJ databases">
        <authorList>
            <person name="Magalhaes I.L.F."/>
            <person name="Oliveira U."/>
            <person name="Santos F.R."/>
            <person name="Vidigal T.H.D.A."/>
            <person name="Brescovit A.D."/>
            <person name="Santos A.J."/>
        </authorList>
    </citation>
    <scope>NUCLEOTIDE SEQUENCE</scope>
    <source>
        <tissue evidence="1">Shoot tissue taken approximately 20 cm above the soil surface</tissue>
    </source>
</reference>
<dbReference type="AlphaFoldDB" id="A0A0A8XXM6"/>
<dbReference type="EMBL" id="GBRH01280470">
    <property type="protein sequence ID" value="JAD17425.1"/>
    <property type="molecule type" value="Transcribed_RNA"/>
</dbReference>
<protein>
    <submittedName>
        <fullName evidence="1">Uncharacterized protein</fullName>
    </submittedName>
</protein>
<dbReference type="EMBL" id="GBRH01218394">
    <property type="protein sequence ID" value="JAD79501.1"/>
    <property type="molecule type" value="Transcribed_RNA"/>
</dbReference>
<proteinExistence type="predicted"/>
<reference evidence="1" key="2">
    <citation type="journal article" date="2015" name="Data Brief">
        <title>Shoot transcriptome of the giant reed, Arundo donax.</title>
        <authorList>
            <person name="Barrero R.A."/>
            <person name="Guerrero F.D."/>
            <person name="Moolhuijzen P."/>
            <person name="Goolsby J.A."/>
            <person name="Tidwell J."/>
            <person name="Bellgard S.E."/>
            <person name="Bellgard M.I."/>
        </authorList>
    </citation>
    <scope>NUCLEOTIDE SEQUENCE</scope>
    <source>
        <tissue evidence="1">Shoot tissue taken approximately 20 cm above the soil surface</tissue>
    </source>
</reference>
<evidence type="ECO:0000313" key="1">
    <source>
        <dbReference type="EMBL" id="JAD17425.1"/>
    </source>
</evidence>